<reference evidence="1 2" key="1">
    <citation type="submission" date="2011-08" db="EMBL/GenBank/DDBJ databases">
        <authorList>
            <person name="Liu Z.J."/>
            <person name="Shi F.L."/>
            <person name="Lu J.Q."/>
            <person name="Li M."/>
            <person name="Wang Z.L."/>
        </authorList>
    </citation>
    <scope>NUCLEOTIDE SEQUENCE [LARGE SCALE GENOMIC DNA]</scope>
    <source>
        <strain evidence="1 2">USNM 41457</strain>
    </source>
</reference>
<protein>
    <submittedName>
        <fullName evidence="1">Uncharacterized protein</fullName>
    </submittedName>
</protein>
<dbReference type="InParanoid" id="J9DCU5"/>
<dbReference type="EMBL" id="AFBI03000007">
    <property type="protein sequence ID" value="EJW05289.1"/>
    <property type="molecule type" value="Genomic_DNA"/>
</dbReference>
<sequence length="45" mass="5263">MFECRKTHNNVKTCCKAYQNKPALITSIDEIMKNVIFKIIFIDSI</sequence>
<dbReference type="HOGENOM" id="CLU_3207613_0_0_1"/>
<proteinExistence type="predicted"/>
<accession>J9DCU5</accession>
<reference evidence="2" key="2">
    <citation type="submission" date="2015-07" db="EMBL/GenBank/DDBJ databases">
        <title>Contrasting host-pathogen interactions and genome evolution in two generalist and specialist microsporidian pathogens of mosquitoes.</title>
        <authorList>
            <consortium name="The Broad Institute Genomics Platform"/>
            <consortium name="The Broad Institute Genome Sequencing Center for Infectious Disease"/>
            <person name="Cuomo C.A."/>
            <person name="Sanscrainte N.D."/>
            <person name="Goldberg J.M."/>
            <person name="Heiman D."/>
            <person name="Young S."/>
            <person name="Zeng Q."/>
            <person name="Becnel J.J."/>
            <person name="Birren B.W."/>
        </authorList>
    </citation>
    <scope>NUCLEOTIDE SEQUENCE [LARGE SCALE GENOMIC DNA]</scope>
    <source>
        <strain evidence="2">USNM 41457</strain>
    </source>
</reference>
<evidence type="ECO:0000313" key="2">
    <source>
        <dbReference type="Proteomes" id="UP000003163"/>
    </source>
</evidence>
<dbReference type="AlphaFoldDB" id="J9DCU5"/>
<gene>
    <name evidence="1" type="ORF">EDEG_00647</name>
</gene>
<organism evidence="1 2">
    <name type="scientific">Edhazardia aedis (strain USNM 41457)</name>
    <name type="common">Microsporidian parasite</name>
    <dbReference type="NCBI Taxonomy" id="1003232"/>
    <lineage>
        <taxon>Eukaryota</taxon>
        <taxon>Fungi</taxon>
        <taxon>Fungi incertae sedis</taxon>
        <taxon>Microsporidia</taxon>
        <taxon>Edhazardia</taxon>
    </lineage>
</organism>
<dbReference type="VEuPathDB" id="MicrosporidiaDB:EDEG_00647"/>
<dbReference type="Proteomes" id="UP000003163">
    <property type="component" value="Unassembled WGS sequence"/>
</dbReference>
<comment type="caution">
    <text evidence="1">The sequence shown here is derived from an EMBL/GenBank/DDBJ whole genome shotgun (WGS) entry which is preliminary data.</text>
</comment>
<keyword evidence="2" id="KW-1185">Reference proteome</keyword>
<evidence type="ECO:0000313" key="1">
    <source>
        <dbReference type="EMBL" id="EJW05289.1"/>
    </source>
</evidence>
<name>J9DCU5_EDHAE</name>